<evidence type="ECO:0000259" key="1">
    <source>
        <dbReference type="PROSITE" id="PS50011"/>
    </source>
</evidence>
<dbReference type="GO" id="GO:0005524">
    <property type="term" value="F:ATP binding"/>
    <property type="evidence" value="ECO:0007669"/>
    <property type="project" value="InterPro"/>
</dbReference>
<dbReference type="Pfam" id="PF07714">
    <property type="entry name" value="PK_Tyr_Ser-Thr"/>
    <property type="match status" value="1"/>
</dbReference>
<feature type="domain" description="Protein kinase" evidence="1">
    <location>
        <begin position="212"/>
        <end position="479"/>
    </location>
</feature>
<keyword evidence="3" id="KW-1185">Reference proteome</keyword>
<dbReference type="InterPro" id="IPR006597">
    <property type="entry name" value="Sel1-like"/>
</dbReference>
<reference evidence="2 3" key="1">
    <citation type="submission" date="2018-06" db="EMBL/GenBank/DDBJ databases">
        <title>Comparative genomics reveals the genomic features of Rhizophagus irregularis, R. cerebriforme, R. diaphanum and Gigaspora rosea, and their symbiotic lifestyle signature.</title>
        <authorList>
            <person name="Morin E."/>
            <person name="San Clemente H."/>
            <person name="Chen E.C.H."/>
            <person name="De La Providencia I."/>
            <person name="Hainaut M."/>
            <person name="Kuo A."/>
            <person name="Kohler A."/>
            <person name="Murat C."/>
            <person name="Tang N."/>
            <person name="Roy S."/>
            <person name="Loubradou J."/>
            <person name="Henrissat B."/>
            <person name="Grigoriev I.V."/>
            <person name="Corradi N."/>
            <person name="Roux C."/>
            <person name="Martin F.M."/>
        </authorList>
    </citation>
    <scope>NUCLEOTIDE SEQUENCE [LARGE SCALE GENOMIC DNA]</scope>
    <source>
        <strain evidence="2 3">DAOM 194757</strain>
    </source>
</reference>
<gene>
    <name evidence="2" type="ORF">C2G38_1674245</name>
</gene>
<protein>
    <recommendedName>
        <fullName evidence="1">Protein kinase domain-containing protein</fullName>
    </recommendedName>
</protein>
<dbReference type="EMBL" id="QKWP01000851">
    <property type="protein sequence ID" value="RIB14224.1"/>
    <property type="molecule type" value="Genomic_DNA"/>
</dbReference>
<dbReference type="Proteomes" id="UP000266673">
    <property type="component" value="Unassembled WGS sequence"/>
</dbReference>
<dbReference type="OrthoDB" id="2366306at2759"/>
<dbReference type="AlphaFoldDB" id="A0A397UVF2"/>
<proteinExistence type="predicted"/>
<name>A0A397UVF2_9GLOM</name>
<accession>A0A397UVF2</accession>
<sequence>MESDREGKSLSIFSNRDITENEEALKHYLKSANDINSDIKNDIGWCYEYGIRIAKDEKKAYEWYFKAAIENSFCGQNNLGWCFEKGIGVVKDERNAFEWYFESAKGGNSSGQNNLGRCYEIGIGVDKDENKAFKWYLKSASCGNPSGQYNLGICYRNGTGTSPNEGKAIEWLQKSRSNDNKCQNGNEINPNANVDGFLKEVMLKNSLPWIPFNELNNIRKVNTDTIVVYSAEWAYPHKLGVRIRKVKLDPITGSDSQEILLNVLNAYSIIGNKKPTFHQCYGVSRKETTGHYIVVMQDVLANSLECNLYSVARMGWSEKLKLLLYIACDLQLIHSCNLINCGLHKKKILQNNLSSAYIALSSRFLSADKALTAKPKLRVSTFYIAPEVLNGGLFTKASDIYSFGIIMWEISSGKSMTDYFQEYYDYELQFSFAVLNGIRPNISENTVQSYSGLMKRCWDNDPKKRPSASKICKILTSWKNNMAKFYDFESVNYDEPEEDEYKLYEIYYISDADQITNFHQLHHLRAIVFKMKNL</sequence>
<dbReference type="InterPro" id="IPR001245">
    <property type="entry name" value="Ser-Thr/Tyr_kinase_cat_dom"/>
</dbReference>
<comment type="caution">
    <text evidence="2">The sequence shown here is derived from an EMBL/GenBank/DDBJ whole genome shotgun (WGS) entry which is preliminary data.</text>
</comment>
<evidence type="ECO:0000313" key="3">
    <source>
        <dbReference type="Proteomes" id="UP000266673"/>
    </source>
</evidence>
<dbReference type="Gene3D" id="1.10.510.10">
    <property type="entry name" value="Transferase(Phosphotransferase) domain 1"/>
    <property type="match status" value="1"/>
</dbReference>
<dbReference type="PANTHER" id="PTHR43628">
    <property type="entry name" value="ACTIVATOR OF C KINASE PROTEIN 1-RELATED"/>
    <property type="match status" value="1"/>
</dbReference>
<dbReference type="STRING" id="44941.A0A397UVF2"/>
<dbReference type="SUPFAM" id="SSF56112">
    <property type="entry name" value="Protein kinase-like (PK-like)"/>
    <property type="match status" value="1"/>
</dbReference>
<dbReference type="PROSITE" id="PS50011">
    <property type="entry name" value="PROTEIN_KINASE_DOM"/>
    <property type="match status" value="1"/>
</dbReference>
<dbReference type="PANTHER" id="PTHR43628:SF1">
    <property type="entry name" value="CHITIN SYNTHASE REGULATORY FACTOR 2-RELATED"/>
    <property type="match status" value="1"/>
</dbReference>
<dbReference type="InterPro" id="IPR011990">
    <property type="entry name" value="TPR-like_helical_dom_sf"/>
</dbReference>
<dbReference type="Gene3D" id="1.25.40.10">
    <property type="entry name" value="Tetratricopeptide repeat domain"/>
    <property type="match status" value="1"/>
</dbReference>
<dbReference type="InterPro" id="IPR000719">
    <property type="entry name" value="Prot_kinase_dom"/>
</dbReference>
<dbReference type="InterPro" id="IPR011009">
    <property type="entry name" value="Kinase-like_dom_sf"/>
</dbReference>
<organism evidence="2 3">
    <name type="scientific">Gigaspora rosea</name>
    <dbReference type="NCBI Taxonomy" id="44941"/>
    <lineage>
        <taxon>Eukaryota</taxon>
        <taxon>Fungi</taxon>
        <taxon>Fungi incertae sedis</taxon>
        <taxon>Mucoromycota</taxon>
        <taxon>Glomeromycotina</taxon>
        <taxon>Glomeromycetes</taxon>
        <taxon>Diversisporales</taxon>
        <taxon>Gigasporaceae</taxon>
        <taxon>Gigaspora</taxon>
    </lineage>
</organism>
<dbReference type="GO" id="GO:0004672">
    <property type="term" value="F:protein kinase activity"/>
    <property type="evidence" value="ECO:0007669"/>
    <property type="project" value="InterPro"/>
</dbReference>
<dbReference type="SUPFAM" id="SSF81901">
    <property type="entry name" value="HCP-like"/>
    <property type="match status" value="1"/>
</dbReference>
<dbReference type="Pfam" id="PF08238">
    <property type="entry name" value="Sel1"/>
    <property type="match status" value="4"/>
</dbReference>
<dbReference type="InterPro" id="IPR052945">
    <property type="entry name" value="Mitotic_Regulator"/>
</dbReference>
<evidence type="ECO:0000313" key="2">
    <source>
        <dbReference type="EMBL" id="RIB14224.1"/>
    </source>
</evidence>
<dbReference type="SMART" id="SM00671">
    <property type="entry name" value="SEL1"/>
    <property type="match status" value="4"/>
</dbReference>